<dbReference type="InterPro" id="IPR003343">
    <property type="entry name" value="Big_2"/>
</dbReference>
<accession>A0A4V1QTT7</accession>
<keyword evidence="2" id="KW-0472">Membrane</keyword>
<reference evidence="4 5" key="1">
    <citation type="submission" date="2019-01" db="EMBL/GenBank/DDBJ databases">
        <title>Senegalimassilia sp. nov. KGMB04484 isolated human feces.</title>
        <authorList>
            <person name="Han K.-I."/>
            <person name="Kim J.-S."/>
            <person name="Lee K.C."/>
            <person name="Suh M.K."/>
            <person name="Eom M.K."/>
            <person name="Lee J.H."/>
            <person name="Park S.-H."/>
            <person name="Kang S.W."/>
            <person name="Park J.-E."/>
            <person name="Oh B.S."/>
            <person name="Yu S.Y."/>
            <person name="Choi S.-H."/>
            <person name="Lee D.H."/>
            <person name="Yoon H."/>
            <person name="Kim B.-Y."/>
            <person name="Lee J.H."/>
            <person name="Lee J.-S."/>
        </authorList>
    </citation>
    <scope>NUCLEOTIDE SEQUENCE [LARGE SCALE GENOMIC DNA]</scope>
    <source>
        <strain evidence="4 5">KGMB04484</strain>
    </source>
</reference>
<feature type="domain" description="BIG2" evidence="3">
    <location>
        <begin position="208"/>
        <end position="277"/>
    </location>
</feature>
<feature type="transmembrane region" description="Helical" evidence="2">
    <location>
        <begin position="4280"/>
        <end position="4301"/>
    </location>
</feature>
<proteinExistence type="predicted"/>
<evidence type="ECO:0000259" key="3">
    <source>
        <dbReference type="SMART" id="SM00635"/>
    </source>
</evidence>
<evidence type="ECO:0000256" key="1">
    <source>
        <dbReference type="SAM" id="MobiDB-lite"/>
    </source>
</evidence>
<feature type="compositionally biased region" description="Pro residues" evidence="1">
    <location>
        <begin position="4188"/>
        <end position="4199"/>
    </location>
</feature>
<dbReference type="EMBL" id="SDPW01000001">
    <property type="protein sequence ID" value="RXZ53607.1"/>
    <property type="molecule type" value="Genomic_DNA"/>
</dbReference>
<name>A0A4V1QTT7_9ACTN</name>
<feature type="region of interest" description="Disordered" evidence="1">
    <location>
        <begin position="2270"/>
        <end position="2289"/>
    </location>
</feature>
<evidence type="ECO:0000313" key="5">
    <source>
        <dbReference type="Proteomes" id="UP000293345"/>
    </source>
</evidence>
<keyword evidence="5" id="KW-1185">Reference proteome</keyword>
<evidence type="ECO:0000256" key="2">
    <source>
        <dbReference type="SAM" id="Phobius"/>
    </source>
</evidence>
<dbReference type="InterPro" id="IPR008964">
    <property type="entry name" value="Invasin/intimin_cell_adhesion"/>
</dbReference>
<feature type="region of interest" description="Disordered" evidence="1">
    <location>
        <begin position="4312"/>
        <end position="4339"/>
    </location>
</feature>
<dbReference type="Pfam" id="PF18676">
    <property type="entry name" value="MBG_2"/>
    <property type="match status" value="1"/>
</dbReference>
<dbReference type="InterPro" id="IPR041286">
    <property type="entry name" value="MBG_2"/>
</dbReference>
<dbReference type="Pfam" id="PF02368">
    <property type="entry name" value="Big_2"/>
    <property type="match status" value="1"/>
</dbReference>
<sequence>MNQVVSAPAHKVTVPVNDDFKFTVSPDNGYSLTKAVLEVSGKENPISPDDQGVYTVSAADIAADATVTLETEAVSNESGKDAAVSIEDEAADKAQVSVPGAGAISGPTSVAQGDEITLADSTKKPDNTDFEKWVYVGESVNLEGEGSAWWGESWKVTSGSDNIKLSESGSGSRTTKGLKVGDATVERGYYSPGWHTETFTIHVMKKPAATSLSISGKNTVEQFKNITLTTDSDTDVTWTSSDPSVATIDAAGKVVGVKVGKVTITATTVAEGKVLTATHEVSVTKSEASATDCFLFFQNSPTANPDSNGTASWFPSGGRHALGVKVNLGGLNLPDGKNSYDNVANRVTQWPDGSTGSSWVLDRNGAYSQYWNAVFRAWKDTLSKEQGTQITEDDVEEIALYPYKISNNRNVGCGYHLDCKVVVKCSKAINAVFYLQDAGASGFAQYDAATYKLEKGIAQVAAPSKTPAGEKTVNGVKYKFMGWYSDQACTQAVSFPMRASENVNYYGKYVACDQSIQVNYYLEGTTTQVAPSKTLSGYMKGQTVVQSPISVEGYEPVSGETKSGVVGTDSSIDFYYTANPVNYSVECYWTGSDEPLSSEKYPGHVGDQVTGIEPKAIAGYTPVSDNVKDLKLGADESKNVVKFYYRQNVSLTANSDSKTYNGSEQSIEGYATNLPAGVSTSFDGVTLEGGKGTNAGDYPYTFADGTVGKVSSDDKYVVTQTTPGNLHISPVTDEVTITISGHNGGEKYSGEEQVVSGYDVSGLPAGVGEGDISFTGKAEAKGTDAGEYKMGLAETQFSLKGDAAKNYVNVKFRVERDGMLTIGKRTVILTSEDGHKNYDGETLQCRTDIGKTVGGDGFVGEDGVLAKDKLTWYDEDNILPGTYENKFEPAYTSSTNLNNYDVQLVFGKLVVNARADKDKYAITVTACSGEATYDGEEHTVSGVTGDTYTNDKNATFTIEGLSASVSGTDAGTYTNKVVGIPVVKDAKGNDVTDQFKITTEDGKLTIGKRPVTITAGSAEKEYDGSALTTDQANPKFIADGFVDGQGISDVTVEGSQTQCGTSESTIKNNSWKFQEGTNGNNYSVTVKPGTLTVKHRSDDKKYAITLTGKSDTAPSYDGKEHTVSGVEQDTWTFDGVEYTVSNYHANVSGTDAGTYSNIVTSGEDGYRVTDPTGNDVTEEFSISVAPGTLTIKPAEVTVTAGSATRAYNGSALTAAEAEHEFTADGFVGEDGIASARVDGSITNVGETASNVVRDSVVFKGGTKTSNYNIAYTPGKLEVTPVADEVVVTIAENSDTREYNGSEQRVAGYSFANISNNNYAATDIDFVGSADDQVAKGTDAGTYEMSLTPEDFKNNSANFTNVKFEIVDGSLVIAKRAVTLASATPSEKTYDGEPLEDQNVSVTNGSLATGDKLVADVTGSQTDAGSSANAFTYKLVDAAGNELAKEAEGEGAYRNYNVTKVEGVLKVNPVSDEVVVTITGNHAEGTYNGKPLTATGYTFASSNALYTSAKAAFSGADSVSRTDAGTTVMDLQGKFANADAVNFPNVSFKIVNGSVTVSKAPVMLQSANLTKEYDGTALTNKNDGEEQTPLAKESGWAEGEGASYTFTGSQTLVGGSPNSFSYTLKDNTKADNYEITVTPGQLTVTNRQAQYQVTVEANSSTDNTYDGAEHAATGLKASEFTVGGQKYTVEGLKTSDPKAVNAGEYANTISGTPVVKDASGNDVSSQFAVTLVPGKLGIAKRSVTLTSASDSREYTGEALTNDGVTVGGDGFVAGQGAVYSVTGTITDAGKVANTFTYEPNSNTNFDNYTITKEEGTLEVTPVTDKVTVTITGNSATLSYTGSEQSVTGYSFVASDGRYLEANVKFQGEAVAKGTNAGTYGMNLTSGQFSSISGNFTNVEFVVVDGSLKITGGELDTDKVVWDVHDVQKVYDGTPLSAYVAKATDKFGNALKVEYSTDGEQWTDDPSTITLTHFGGQPVMLRATSANYAAGQYAENGEWIAITSRPVKLTSGGGNKKYDGEPLTNDSVTLETKGEGTGFVDGEGVTIKVTGSQTDAGESDNTFEYTFNEGTNASDYWVTTEFGKLVVTASDSEVVATITGHNKIVEYNGSEQSVEGYDFETSNPLYKESDFTFSGTAVAKGTDVGTYHMNLASKQFSNTSNNFSKVTFVVTDGALTITPKSIVPNPENPDNTMTVDSPADVVYNGQDQTWAPVVKDGERTLQPGTDYTVEYSTADRTNVAGKITVTITGNGNYTGKVERTYQITKRPVKLVSQSDSKPYDGTALTKPEVSGWQQQESTGFVEGQVSNVRATGSVTTVAEGEVVNSIVYDAGAGFKADNYDISKDEGKLSITALAAEDGITITPNNATYIYDASSHETGAAAASASVKGTNVNLEYRVMGGADTEWHSNASAIAAINAGVLTVEVRASAANYSGYKYAEQTLTIQKRDVELTSASASKVYDGTPLAKDWVDMGPNRPDTGFIWTDLAGDGQVHAVGSQTEVGSSDNAISYQLKAGAENNYNIIGEHVGTLTVTAQSIAPDPQNPDSYKGVAISEPNDHVYDGADHKWAPVVTDKDGNKLVEGRDYTVTYDTDDFVNVKVVNVTIAGTGSYTGTCVKAYEITKAPLTVNADSASKVYDGEALTAGATIEGLVGDETATAQTQGSQTEVGSSANTVSGITWDTAKEGNYSIVAQNNGTLTVTPKGIAQMTVDTLPDVTYNGKAQQQKPIVKDGEKVLAEGVDYELTYSGNTTDAGTVTVTVTGKGNYAGSVDVTYLIAPAPLTVTTPSASGVYNGKPLTAAGSVSGFVNGESAPFETTGSQTEVGTSDNSYAIDWVAADATAKQANYTVSETVGKLTVTESADEVVVTTTGGTFTYDGAAHGATVAVGALPEGYTLEAAASSATATNVSDGEVAATADVLVIRNAQGEDVTSKLNVKFVDGTIKVEPAKLTVATPNASKPYDGQALTAEGKASGFVNGEAATFKTTGSQTTVGTSENGYELVWDDNAKGENYTVEENLGTLEVTKSMAGIVVIPQGGTKVYDGTALESAGVNVIGVPAGFSLSTKTKGSITDAGYVTAEVDSYIITNAAGQDVTDQFGNVATGKASLVVTKRPVTLASGDASKVYDGTALTERKVSVEDGSLASGEEFGYDFFGFQTSVGSSKNTFAAKPGNGSTKVENYDIAYRYGTLTVSAQSINPDDPTPGAYAGVKVSAPSDVVYDAREHKWIPVVTGKDGNSLVEGRDYAVTYSTDDFVNVTGAIKVTIAGIGDYTGSVSREYQITPASVKLASNTREFVYNGAYQSDDAVAVQGADALFRSQVDDLKAVGKVMTVAEGKVPNTIAYTWKDGFKASNFAIEKSEGELSVVAKDIASSADMMVSSPSDLVYDGKEHKWTPEVKDGEKVLMEGADYTVSYGTDDFTNVTGVITVTVTGQGNYAGSVERTYRIAPAPLTVATESASRVYNGEPLTAAGSVSGFVNGESAPFETTGSQTEVGTSDNSYAIDWAAVGATAKQANYTVSESIGKLTIAEFAGRVVATPGSYSGVYDGQAHGVDVTVSGLPEGYSVKAARSNATATDATDGAGVTASVDELVIVNAQGEDVTNKLDIEKQAGAIKIAPAEYHVVTEGAFKVYDGTALTAPGKIVGLVNGEEASLSVTGSQTDAGFSANAYAIAFDKSAKEGNYTHGADVIGSLEVAAAKVEGNIALSGVSVSKVYDGKPLAAKAASATVPTQDAVTIEYSLDGENWTTDPGSLTAIDVADSATVQLRASSPANYGGYVYGSQQLSITKRAVDLKSESASKVFDGTALTRPDVAGWNQLGDKGFVDGQVSDVRATGSAAHVSDGKVANVITYIEGEGFNADNYAISKDEGVLSVTAKQIAAADMTVQAPADVVYSGKAQQKKPVVKDGDKVLVEGVDYELTYSGNATDAGAVTVTVIGKGDYAGSVDVAYQIVPAPLTVATESANKVYDGKPLTAGGKVDGLVNGETVEFKVVGSQTKVGSSVNGYELVWDGGAKAANYTIEESLGTLTVSAQSVDPDDVGAFGGVTVGYLTDTVYNGADQRFEPEVVDKDGKALVKGHDYELSYSGDVKNVGEVTVIVAGKGNYAGSVERAYRITPAPLTVATGSDSKIYDGSELVNGKLTIEGLQGDDRVTAATTGSQTEVGSSENTYRITWGDVAAANYAIDEHLGTLTVTPAPVPPAPTPTPTPGDGTTPAPASTPDGTTPAPGSSASAPAPAAASPLDAVADALEGAYESVMGSPEADNPVGEERIYDAENPLGRESSADHCWVHWYMIIGMALTAAYGLAVALRRKNHERKLRNDMNDVLGDGDEKDPSGSPAAKPAGMEA</sequence>
<feature type="compositionally biased region" description="Low complexity" evidence="1">
    <location>
        <begin position="4200"/>
        <end position="4233"/>
    </location>
</feature>
<keyword evidence="2" id="KW-0812">Transmembrane</keyword>
<gene>
    <name evidence="4" type="ORF">ET524_03190</name>
</gene>
<protein>
    <recommendedName>
        <fullName evidence="3">BIG2 domain-containing protein</fullName>
    </recommendedName>
</protein>
<dbReference type="SMART" id="SM00635">
    <property type="entry name" value="BID_2"/>
    <property type="match status" value="1"/>
</dbReference>
<keyword evidence="2" id="KW-1133">Transmembrane helix</keyword>
<dbReference type="Gene3D" id="2.60.40.1080">
    <property type="match status" value="1"/>
</dbReference>
<dbReference type="Proteomes" id="UP000293345">
    <property type="component" value="Unassembled WGS sequence"/>
</dbReference>
<feature type="region of interest" description="Disordered" evidence="1">
    <location>
        <begin position="4185"/>
        <end position="4233"/>
    </location>
</feature>
<organism evidence="4 5">
    <name type="scientific">Senegalimassilia faecalis</name>
    <dbReference type="NCBI Taxonomy" id="2509433"/>
    <lineage>
        <taxon>Bacteria</taxon>
        <taxon>Bacillati</taxon>
        <taxon>Actinomycetota</taxon>
        <taxon>Coriobacteriia</taxon>
        <taxon>Coriobacteriales</taxon>
        <taxon>Coriobacteriaceae</taxon>
        <taxon>Senegalimassilia</taxon>
    </lineage>
</organism>
<dbReference type="SUPFAM" id="SSF49373">
    <property type="entry name" value="Invasin/intimin cell-adhesion fragments"/>
    <property type="match status" value="1"/>
</dbReference>
<comment type="caution">
    <text evidence="4">The sequence shown here is derived from an EMBL/GenBank/DDBJ whole genome shotgun (WGS) entry which is preliminary data.</text>
</comment>
<evidence type="ECO:0000313" key="4">
    <source>
        <dbReference type="EMBL" id="RXZ53607.1"/>
    </source>
</evidence>